<dbReference type="AlphaFoldDB" id="A0ABD2Q5J2"/>
<evidence type="ECO:0000256" key="1">
    <source>
        <dbReference type="ARBA" id="ARBA00022737"/>
    </source>
</evidence>
<feature type="repeat" description="ANK" evidence="3">
    <location>
        <begin position="293"/>
        <end position="325"/>
    </location>
</feature>
<evidence type="ECO:0000256" key="2">
    <source>
        <dbReference type="ARBA" id="ARBA00023043"/>
    </source>
</evidence>
<dbReference type="Pfam" id="PF12796">
    <property type="entry name" value="Ank_2"/>
    <property type="match status" value="3"/>
</dbReference>
<dbReference type="PROSITE" id="PS50297">
    <property type="entry name" value="ANK_REP_REGION"/>
    <property type="match status" value="5"/>
</dbReference>
<feature type="repeat" description="ANK" evidence="3">
    <location>
        <begin position="359"/>
        <end position="391"/>
    </location>
</feature>
<dbReference type="EMBL" id="JBJKFK010000885">
    <property type="protein sequence ID" value="KAL3314865.1"/>
    <property type="molecule type" value="Genomic_DNA"/>
</dbReference>
<dbReference type="Gene3D" id="1.25.40.20">
    <property type="entry name" value="Ankyrin repeat-containing domain"/>
    <property type="match status" value="3"/>
</dbReference>
<dbReference type="PRINTS" id="PR01415">
    <property type="entry name" value="ANKYRIN"/>
</dbReference>
<dbReference type="InterPro" id="IPR036770">
    <property type="entry name" value="Ankyrin_rpt-contain_sf"/>
</dbReference>
<gene>
    <name evidence="4" type="ORF">Ciccas_006503</name>
</gene>
<feature type="repeat" description="ANK" evidence="3">
    <location>
        <begin position="404"/>
        <end position="436"/>
    </location>
</feature>
<dbReference type="PANTHER" id="PTHR24178:SF9">
    <property type="entry name" value="ANK_REP_REGION DOMAIN-CONTAINING PROTEIN"/>
    <property type="match status" value="1"/>
</dbReference>
<dbReference type="PROSITE" id="PS50088">
    <property type="entry name" value="ANK_REPEAT"/>
    <property type="match status" value="5"/>
</dbReference>
<dbReference type="Pfam" id="PF00023">
    <property type="entry name" value="Ank"/>
    <property type="match status" value="1"/>
</dbReference>
<evidence type="ECO:0000313" key="4">
    <source>
        <dbReference type="EMBL" id="KAL3314865.1"/>
    </source>
</evidence>
<keyword evidence="1" id="KW-0677">Repeat</keyword>
<organism evidence="4 5">
    <name type="scientific">Cichlidogyrus casuarinus</name>
    <dbReference type="NCBI Taxonomy" id="1844966"/>
    <lineage>
        <taxon>Eukaryota</taxon>
        <taxon>Metazoa</taxon>
        <taxon>Spiralia</taxon>
        <taxon>Lophotrochozoa</taxon>
        <taxon>Platyhelminthes</taxon>
        <taxon>Monogenea</taxon>
        <taxon>Monopisthocotylea</taxon>
        <taxon>Dactylogyridea</taxon>
        <taxon>Ancyrocephalidae</taxon>
        <taxon>Cichlidogyrus</taxon>
    </lineage>
</organism>
<sequence>MSDHEEVAAKGDPEHLFDEIDEFDPFEDVDETNPDETYIKTITAEDCIRKMFMAGIDGSHEILEALIENASQGKDQITPIHIAANAEQEALIKQLTRPAATTDLSFLLNHDGQAVMSDKELAAKLEYLQKVLSPEIFVLLKEEHVRRLQLHPVIYYFLTILRVDVNKQDSRGYTALHYAAQVGNELAAAQLVITPGIDVDVSLEKFCNIKQMRDNENSTPLTLAASYCHFETARLLIHAGANLLVQDNNGRTPLHRAVMANCFEMVELITTSYESEHPRQGGLKLLINKTDDSNRTALHLAVSHGHLSIVNHLVAKGTNIHMKSDELNSLLHMAAKKDYPELVQYLIENKVPVGETNAREETALHCSAINNTSRVTELLLNAGADIEARDQNYRFVSAQFRPIKRRTPLMLAAMENSVHVLEILLARGSTIITSDKYLKTPLYLAVENSCNQSVELLFSHNSEDNNYQYKLANRVDLTGNTPLHVAAAFGRTRLIAVSQGFTISNVPVH</sequence>
<proteinExistence type="predicted"/>
<protein>
    <submittedName>
        <fullName evidence="4">Uncharacterized protein</fullName>
    </submittedName>
</protein>
<dbReference type="SUPFAM" id="SSF48403">
    <property type="entry name" value="Ankyrin repeat"/>
    <property type="match status" value="2"/>
</dbReference>
<dbReference type="PANTHER" id="PTHR24178">
    <property type="entry name" value="MOLTING PROTEIN MLT-4"/>
    <property type="match status" value="1"/>
</dbReference>
<feature type="repeat" description="ANK" evidence="3">
    <location>
        <begin position="171"/>
        <end position="204"/>
    </location>
</feature>
<keyword evidence="5" id="KW-1185">Reference proteome</keyword>
<comment type="caution">
    <text evidence="4">The sequence shown here is derived from an EMBL/GenBank/DDBJ whole genome shotgun (WGS) entry which is preliminary data.</text>
</comment>
<evidence type="ECO:0000313" key="5">
    <source>
        <dbReference type="Proteomes" id="UP001626550"/>
    </source>
</evidence>
<name>A0ABD2Q5J2_9PLAT</name>
<dbReference type="InterPro" id="IPR002110">
    <property type="entry name" value="Ankyrin_rpt"/>
</dbReference>
<reference evidence="4 5" key="1">
    <citation type="submission" date="2024-11" db="EMBL/GenBank/DDBJ databases">
        <title>Adaptive evolution of stress response genes in parasites aligns with host niche diversity.</title>
        <authorList>
            <person name="Hahn C."/>
            <person name="Resl P."/>
        </authorList>
    </citation>
    <scope>NUCLEOTIDE SEQUENCE [LARGE SCALE GENOMIC DNA]</scope>
    <source>
        <strain evidence="4">EGGRZ-B1_66</strain>
        <tissue evidence="4">Body</tissue>
    </source>
</reference>
<dbReference type="SMART" id="SM00248">
    <property type="entry name" value="ANK"/>
    <property type="match status" value="10"/>
</dbReference>
<feature type="repeat" description="ANK" evidence="3">
    <location>
        <begin position="216"/>
        <end position="248"/>
    </location>
</feature>
<accession>A0ABD2Q5J2</accession>
<dbReference type="Proteomes" id="UP001626550">
    <property type="component" value="Unassembled WGS sequence"/>
</dbReference>
<keyword evidence="2 3" id="KW-0040">ANK repeat</keyword>
<evidence type="ECO:0000256" key="3">
    <source>
        <dbReference type="PROSITE-ProRule" id="PRU00023"/>
    </source>
</evidence>